<feature type="region of interest" description="Disordered" evidence="1">
    <location>
        <begin position="1"/>
        <end position="51"/>
    </location>
</feature>
<feature type="region of interest" description="Disordered" evidence="1">
    <location>
        <begin position="63"/>
        <end position="84"/>
    </location>
</feature>
<sequence>MTSNARRARKLSPVSVLELHSDEESSAISGNYEDDKTPSTSGKSSPPQDLGFTFYEASKICKTDTEEDKTTMKSGCRFTEGSRR</sequence>
<accession>A0A8J5RNW0</accession>
<protein>
    <submittedName>
        <fullName evidence="2">Uncharacterized protein</fullName>
    </submittedName>
</protein>
<dbReference type="Proteomes" id="UP000729402">
    <property type="component" value="Unassembled WGS sequence"/>
</dbReference>
<gene>
    <name evidence="2" type="ORF">GUJ93_ZPchr0257g6574</name>
</gene>
<organism evidence="2 3">
    <name type="scientific">Zizania palustris</name>
    <name type="common">Northern wild rice</name>
    <dbReference type="NCBI Taxonomy" id="103762"/>
    <lineage>
        <taxon>Eukaryota</taxon>
        <taxon>Viridiplantae</taxon>
        <taxon>Streptophyta</taxon>
        <taxon>Embryophyta</taxon>
        <taxon>Tracheophyta</taxon>
        <taxon>Spermatophyta</taxon>
        <taxon>Magnoliopsida</taxon>
        <taxon>Liliopsida</taxon>
        <taxon>Poales</taxon>
        <taxon>Poaceae</taxon>
        <taxon>BOP clade</taxon>
        <taxon>Oryzoideae</taxon>
        <taxon>Oryzeae</taxon>
        <taxon>Zizaniinae</taxon>
        <taxon>Zizania</taxon>
    </lineage>
</organism>
<reference evidence="2" key="2">
    <citation type="submission" date="2021-02" db="EMBL/GenBank/DDBJ databases">
        <authorList>
            <person name="Kimball J.A."/>
            <person name="Haas M.W."/>
            <person name="Macchietto M."/>
            <person name="Kono T."/>
            <person name="Duquette J."/>
            <person name="Shao M."/>
        </authorList>
    </citation>
    <scope>NUCLEOTIDE SEQUENCE</scope>
    <source>
        <tissue evidence="2">Fresh leaf tissue</tissue>
    </source>
</reference>
<dbReference type="OrthoDB" id="642320at2759"/>
<proteinExistence type="predicted"/>
<evidence type="ECO:0000256" key="1">
    <source>
        <dbReference type="SAM" id="MobiDB-lite"/>
    </source>
</evidence>
<dbReference type="EMBL" id="JAAALK010000709">
    <property type="protein sequence ID" value="KAG8044376.1"/>
    <property type="molecule type" value="Genomic_DNA"/>
</dbReference>
<feature type="compositionally biased region" description="Low complexity" evidence="1">
    <location>
        <begin position="38"/>
        <end position="47"/>
    </location>
</feature>
<keyword evidence="3" id="KW-1185">Reference proteome</keyword>
<name>A0A8J5RNW0_ZIZPA</name>
<reference evidence="2" key="1">
    <citation type="journal article" date="2021" name="bioRxiv">
        <title>Whole Genome Assembly and Annotation of Northern Wild Rice, Zizania palustris L., Supports a Whole Genome Duplication in the Zizania Genus.</title>
        <authorList>
            <person name="Haas M."/>
            <person name="Kono T."/>
            <person name="Macchietto M."/>
            <person name="Millas R."/>
            <person name="McGilp L."/>
            <person name="Shao M."/>
            <person name="Duquette J."/>
            <person name="Hirsch C.N."/>
            <person name="Kimball J."/>
        </authorList>
    </citation>
    <scope>NUCLEOTIDE SEQUENCE</scope>
    <source>
        <tissue evidence="2">Fresh leaf tissue</tissue>
    </source>
</reference>
<feature type="compositionally biased region" description="Basic residues" evidence="1">
    <location>
        <begin position="1"/>
        <end position="10"/>
    </location>
</feature>
<dbReference type="AlphaFoldDB" id="A0A8J5RNW0"/>
<evidence type="ECO:0000313" key="2">
    <source>
        <dbReference type="EMBL" id="KAG8044376.1"/>
    </source>
</evidence>
<evidence type="ECO:0000313" key="3">
    <source>
        <dbReference type="Proteomes" id="UP000729402"/>
    </source>
</evidence>
<comment type="caution">
    <text evidence="2">The sequence shown here is derived from an EMBL/GenBank/DDBJ whole genome shotgun (WGS) entry which is preliminary data.</text>
</comment>